<dbReference type="Proteomes" id="UP000663827">
    <property type="component" value="Unassembled WGS sequence"/>
</dbReference>
<dbReference type="EMBL" id="CAJMWZ010005224">
    <property type="protein sequence ID" value="CAE6502327.1"/>
    <property type="molecule type" value="Genomic_DNA"/>
</dbReference>
<dbReference type="Gene3D" id="2.80.10.50">
    <property type="match status" value="1"/>
</dbReference>
<evidence type="ECO:0000313" key="3">
    <source>
        <dbReference type="EMBL" id="CAE7170172.1"/>
    </source>
</evidence>
<reference evidence="2" key="1">
    <citation type="submission" date="2021-01" db="EMBL/GenBank/DDBJ databases">
        <authorList>
            <person name="Kaushik A."/>
        </authorList>
    </citation>
    <scope>NUCLEOTIDE SEQUENCE</scope>
    <source>
        <strain evidence="3">AG5</strain>
        <strain evidence="2">Type strain: AG8-Rh-89/</strain>
    </source>
</reference>
<dbReference type="InterPro" id="IPR035992">
    <property type="entry name" value="Ricin_B-like_lectins"/>
</dbReference>
<feature type="region of interest" description="Disordered" evidence="1">
    <location>
        <begin position="119"/>
        <end position="138"/>
    </location>
</feature>
<dbReference type="EMBL" id="CAJNJQ010002241">
    <property type="protein sequence ID" value="CAE7170172.1"/>
    <property type="molecule type" value="Genomic_DNA"/>
</dbReference>
<dbReference type="AlphaFoldDB" id="A0A8H3CY21"/>
<evidence type="ECO:0000313" key="2">
    <source>
        <dbReference type="EMBL" id="CAE6502327.1"/>
    </source>
</evidence>
<dbReference type="SUPFAM" id="SSF50370">
    <property type="entry name" value="Ricin B-like lectins"/>
    <property type="match status" value="1"/>
</dbReference>
<sequence length="138" mass="14934">MTVPSGVYIIRPVAKPDQAVLIGPVPLIWPPPPAPLLTVPGRRTEFTLTQVGGDSTISANSNHTVVEAREAKTVVGIEGSQGAKKQTWTLEADGPGIFRIKDPESGKYWEDSEIDWDSISLQGKGPSRQQWIFEPASS</sequence>
<protein>
    <submittedName>
        <fullName evidence="2">Uncharacterized protein</fullName>
    </submittedName>
</protein>
<evidence type="ECO:0000256" key="1">
    <source>
        <dbReference type="SAM" id="MobiDB-lite"/>
    </source>
</evidence>
<accession>A0A8H3CY21</accession>
<dbReference type="Proteomes" id="UP000663850">
    <property type="component" value="Unassembled WGS sequence"/>
</dbReference>
<evidence type="ECO:0000313" key="4">
    <source>
        <dbReference type="Proteomes" id="UP000663850"/>
    </source>
</evidence>
<organism evidence="2 4">
    <name type="scientific">Rhizoctonia solani</name>
    <dbReference type="NCBI Taxonomy" id="456999"/>
    <lineage>
        <taxon>Eukaryota</taxon>
        <taxon>Fungi</taxon>
        <taxon>Dikarya</taxon>
        <taxon>Basidiomycota</taxon>
        <taxon>Agaricomycotina</taxon>
        <taxon>Agaricomycetes</taxon>
        <taxon>Cantharellales</taxon>
        <taxon>Ceratobasidiaceae</taxon>
        <taxon>Rhizoctonia</taxon>
    </lineage>
</organism>
<gene>
    <name evidence="3" type="ORF">RDB_LOCUS105471</name>
    <name evidence="2" type="ORF">RDB_LOCUS96453</name>
</gene>
<comment type="caution">
    <text evidence="2">The sequence shown here is derived from an EMBL/GenBank/DDBJ whole genome shotgun (WGS) entry which is preliminary data.</text>
</comment>
<name>A0A8H3CY21_9AGAM</name>
<proteinExistence type="predicted"/>